<accession>A0ABQ9GSY3</accession>
<reference evidence="2 3" key="1">
    <citation type="submission" date="2023-02" db="EMBL/GenBank/DDBJ databases">
        <title>LHISI_Scaffold_Assembly.</title>
        <authorList>
            <person name="Stuart O.P."/>
            <person name="Cleave R."/>
            <person name="Magrath M.J.L."/>
            <person name="Mikheyev A.S."/>
        </authorList>
    </citation>
    <scope>NUCLEOTIDE SEQUENCE [LARGE SCALE GENOMIC DNA]</scope>
    <source>
        <strain evidence="2">Daus_M_001</strain>
        <tissue evidence="2">Leg muscle</tissue>
    </source>
</reference>
<dbReference type="EMBL" id="JARBHB010000009">
    <property type="protein sequence ID" value="KAJ8875127.1"/>
    <property type="molecule type" value="Genomic_DNA"/>
</dbReference>
<keyword evidence="3" id="KW-1185">Reference proteome</keyword>
<feature type="region of interest" description="Disordered" evidence="1">
    <location>
        <begin position="422"/>
        <end position="448"/>
    </location>
</feature>
<dbReference type="Proteomes" id="UP001159363">
    <property type="component" value="Chromosome 8"/>
</dbReference>
<feature type="region of interest" description="Disordered" evidence="1">
    <location>
        <begin position="138"/>
        <end position="171"/>
    </location>
</feature>
<sequence>MMNAQKSPSSHSPSLHYSFNDYIPEFYSECEFLRLACRKRRPSYPRLVFAWTNGEAVRGRGRGEEGRRIKGLVVRRRVQTKTHSSRDQGAPSVRLFANRRVREEALATLLLRTRESFPSKFSPDNLAQNRLARRGFAEMPSTPSYSPENSPTKVKPGSIPGRVTPGFSRVGIVPDDATGRRVFSGDLPFSPPLRSSAAPYSPQSPSSHCIFVRHNELTCTRHQPRKMSLLLPANILTGAPILQHLSFKNSTLVLQNHTKVLEATVAERLACSPPIMAIRAQSPAGSIPDFRMWESYRKMPLVSGFSRGSPVSPTLTFRHCTILTSVTLIGSICKSAKRKPVAVLADEPPRSARRFHSIETRDVFVAKRANAAPALRSTSTVARWQARQACCVVCTCARVLSAASDISRSGGVTRLALQWKSDQRRGGERIGNHSSPPPPPPALRLLSPSSYHPSRIPPFLLLLTDCRGGDKDEAKVIRKTRWSEQTPITKTNNHPSLHPTNYFAPPSNVLVMEGVGGGKWERNGR</sequence>
<evidence type="ECO:0000256" key="1">
    <source>
        <dbReference type="SAM" id="MobiDB-lite"/>
    </source>
</evidence>
<feature type="compositionally biased region" description="Basic and acidic residues" evidence="1">
    <location>
        <begin position="422"/>
        <end position="431"/>
    </location>
</feature>
<evidence type="ECO:0000313" key="3">
    <source>
        <dbReference type="Proteomes" id="UP001159363"/>
    </source>
</evidence>
<evidence type="ECO:0000313" key="2">
    <source>
        <dbReference type="EMBL" id="KAJ8875127.1"/>
    </source>
</evidence>
<name>A0ABQ9GSY3_9NEOP</name>
<organism evidence="2 3">
    <name type="scientific">Dryococelus australis</name>
    <dbReference type="NCBI Taxonomy" id="614101"/>
    <lineage>
        <taxon>Eukaryota</taxon>
        <taxon>Metazoa</taxon>
        <taxon>Ecdysozoa</taxon>
        <taxon>Arthropoda</taxon>
        <taxon>Hexapoda</taxon>
        <taxon>Insecta</taxon>
        <taxon>Pterygota</taxon>
        <taxon>Neoptera</taxon>
        <taxon>Polyneoptera</taxon>
        <taxon>Phasmatodea</taxon>
        <taxon>Verophasmatodea</taxon>
        <taxon>Anareolatae</taxon>
        <taxon>Phasmatidae</taxon>
        <taxon>Eurycanthinae</taxon>
        <taxon>Dryococelus</taxon>
    </lineage>
</organism>
<protein>
    <submittedName>
        <fullName evidence="2">Uncharacterized protein</fullName>
    </submittedName>
</protein>
<feature type="compositionally biased region" description="Polar residues" evidence="1">
    <location>
        <begin position="141"/>
        <end position="152"/>
    </location>
</feature>
<gene>
    <name evidence="2" type="ORF">PR048_023020</name>
</gene>
<comment type="caution">
    <text evidence="2">The sequence shown here is derived from an EMBL/GenBank/DDBJ whole genome shotgun (WGS) entry which is preliminary data.</text>
</comment>
<proteinExistence type="predicted"/>